<keyword evidence="2" id="KW-1185">Reference proteome</keyword>
<name>A0A914Y1C5_9BILA</name>
<protein>
    <submittedName>
        <fullName evidence="3">Chondroitin proteoglycan 4 domain-containing protein</fullName>
    </submittedName>
</protein>
<accession>A0A914Y1C5</accession>
<organism evidence="2 3">
    <name type="scientific">Panagrolaimus superbus</name>
    <dbReference type="NCBI Taxonomy" id="310955"/>
    <lineage>
        <taxon>Eukaryota</taxon>
        <taxon>Metazoa</taxon>
        <taxon>Ecdysozoa</taxon>
        <taxon>Nematoda</taxon>
        <taxon>Chromadorea</taxon>
        <taxon>Rhabditida</taxon>
        <taxon>Tylenchina</taxon>
        <taxon>Panagrolaimomorpha</taxon>
        <taxon>Panagrolaimoidea</taxon>
        <taxon>Panagrolaimidae</taxon>
        <taxon>Panagrolaimus</taxon>
    </lineage>
</organism>
<dbReference type="Proteomes" id="UP000887577">
    <property type="component" value="Unplaced"/>
</dbReference>
<evidence type="ECO:0000313" key="2">
    <source>
        <dbReference type="Proteomes" id="UP000887577"/>
    </source>
</evidence>
<dbReference type="AlphaFoldDB" id="A0A914Y1C5"/>
<dbReference type="WBParaSite" id="PSU_v2.g11630.t1">
    <property type="protein sequence ID" value="PSU_v2.g11630.t1"/>
    <property type="gene ID" value="PSU_v2.g11630"/>
</dbReference>
<reference evidence="3" key="1">
    <citation type="submission" date="2022-11" db="UniProtKB">
        <authorList>
            <consortium name="WormBaseParasite"/>
        </authorList>
    </citation>
    <scope>IDENTIFICATION</scope>
</reference>
<dbReference type="Pfam" id="PF15481">
    <property type="entry name" value="CPG4"/>
    <property type="match status" value="1"/>
</dbReference>
<dbReference type="InterPro" id="IPR029153">
    <property type="entry name" value="CPG4"/>
</dbReference>
<proteinExistence type="predicted"/>
<evidence type="ECO:0000313" key="3">
    <source>
        <dbReference type="WBParaSite" id="PSU_v2.g11630.t1"/>
    </source>
</evidence>
<sequence>MSNSDIYLKYEKICTKLEPAAECSRKCSPLAHAQFHQLSANFRLHCVDFEEELEDHLSCLQKNTVKVEKKCNELCEQQNDDEENIDIQKASCKKNECNLKCHLKGLIEYCPESSKVQKKITIQKTRELERMRGHEKFNLLPFECQQLHDHKHVERILDDL</sequence>
<feature type="domain" description="Chondroitin proteoglycan 4" evidence="1">
    <location>
        <begin position="6"/>
        <end position="76"/>
    </location>
</feature>
<evidence type="ECO:0000259" key="1">
    <source>
        <dbReference type="Pfam" id="PF15481"/>
    </source>
</evidence>